<organism evidence="2 3">
    <name type="scientific">Rathayibacter rubneri</name>
    <dbReference type="NCBI Taxonomy" id="2950106"/>
    <lineage>
        <taxon>Bacteria</taxon>
        <taxon>Bacillati</taxon>
        <taxon>Actinomycetota</taxon>
        <taxon>Actinomycetes</taxon>
        <taxon>Micrococcales</taxon>
        <taxon>Microbacteriaceae</taxon>
        <taxon>Rathayibacter</taxon>
    </lineage>
</organism>
<accession>A0A9X2DVH0</accession>
<name>A0A9X2DVH0_9MICO</name>
<dbReference type="RefSeq" id="WP_251943307.1">
    <property type="nucleotide sequence ID" value="NZ_JAMRYM010000003.1"/>
</dbReference>
<protein>
    <submittedName>
        <fullName evidence="2">DUF4913 domain-containing protein</fullName>
    </submittedName>
</protein>
<feature type="region of interest" description="Disordered" evidence="1">
    <location>
        <begin position="124"/>
        <end position="152"/>
    </location>
</feature>
<dbReference type="InterPro" id="IPR032584">
    <property type="entry name" value="DUF4913"/>
</dbReference>
<gene>
    <name evidence="2" type="ORF">NB037_02395</name>
</gene>
<keyword evidence="3" id="KW-1185">Reference proteome</keyword>
<proteinExistence type="predicted"/>
<sequence>MSDEDVFDVEPDPLSAPAQVVDVQPESAQAAADEVPPTYFGSADEWVRKFLLPSYRRRVTAKGQNGGERWAAEWWGSVEALTRIEALWRMWEEVRTSPADLSAYWINHLDPHMRVLLSHTGPFATSTDENRTGERLPYVEPPRGMFSPDLQK</sequence>
<evidence type="ECO:0000313" key="3">
    <source>
        <dbReference type="Proteomes" id="UP001155240"/>
    </source>
</evidence>
<dbReference type="Proteomes" id="UP001155240">
    <property type="component" value="Unassembled WGS sequence"/>
</dbReference>
<comment type="caution">
    <text evidence="2">The sequence shown here is derived from an EMBL/GenBank/DDBJ whole genome shotgun (WGS) entry which is preliminary data.</text>
</comment>
<dbReference type="Pfam" id="PF16259">
    <property type="entry name" value="DUF4913"/>
    <property type="match status" value="1"/>
</dbReference>
<dbReference type="AlphaFoldDB" id="A0A9X2DVH0"/>
<dbReference type="EMBL" id="JAMRYM010000003">
    <property type="protein sequence ID" value="MCM6761259.1"/>
    <property type="molecule type" value="Genomic_DNA"/>
</dbReference>
<evidence type="ECO:0000313" key="2">
    <source>
        <dbReference type="EMBL" id="MCM6761259.1"/>
    </source>
</evidence>
<reference evidence="2" key="1">
    <citation type="submission" date="2022-06" db="EMBL/GenBank/DDBJ databases">
        <title>Whole genome shotgun sequencing (WGS) of Rathayibacter sp. ZW T2_19, isolated from stored onions (Allium cepa).</title>
        <authorList>
            <person name="Stoll D.A."/>
            <person name="Huch M."/>
        </authorList>
    </citation>
    <scope>NUCLEOTIDE SEQUENCE</scope>
    <source>
        <strain evidence="2">ZW T2_19</strain>
    </source>
</reference>
<evidence type="ECO:0000256" key="1">
    <source>
        <dbReference type="SAM" id="MobiDB-lite"/>
    </source>
</evidence>